<dbReference type="InterPro" id="IPR050668">
    <property type="entry name" value="Cytochrome_b5"/>
</dbReference>
<dbReference type="PRINTS" id="PR00363">
    <property type="entry name" value="CYTOCHROMEB5"/>
</dbReference>
<keyword evidence="8" id="KW-1133">Transmembrane helix</keyword>
<evidence type="ECO:0000256" key="8">
    <source>
        <dbReference type="SAM" id="Phobius"/>
    </source>
</evidence>
<dbReference type="FunFam" id="3.10.120.10:FF:000002">
    <property type="entry name" value="Cytochrome b5 type B"/>
    <property type="match status" value="1"/>
</dbReference>
<dbReference type="GO" id="GO:0016020">
    <property type="term" value="C:membrane"/>
    <property type="evidence" value="ECO:0007669"/>
    <property type="project" value="UniProtKB-SubCell"/>
</dbReference>
<dbReference type="InParanoid" id="G0R301"/>
<evidence type="ECO:0000256" key="7">
    <source>
        <dbReference type="ARBA" id="ARBA00038168"/>
    </source>
</evidence>
<keyword evidence="2" id="KW-0349">Heme</keyword>
<dbReference type="SUPFAM" id="SSF55856">
    <property type="entry name" value="Cytochrome b5-like heme/steroid binding domain"/>
    <property type="match status" value="1"/>
</dbReference>
<dbReference type="SMART" id="SM01117">
    <property type="entry name" value="Cyt-b5"/>
    <property type="match status" value="1"/>
</dbReference>
<dbReference type="InterPro" id="IPR036400">
    <property type="entry name" value="Cyt_B5-like_heme/steroid_sf"/>
</dbReference>
<keyword evidence="11" id="KW-1185">Reference proteome</keyword>
<keyword evidence="5" id="KW-0408">Iron</keyword>
<sequence>MDQNLRQIEWSEVAEHNKEDDLWFVIENKVYNPTEYQNDHPGGPNVLINLGGKDATLKFDEVGHSQNAIKMLEKYLVGQIKKGSIPLENQIAKNSGSGNTFLYLILLGIIIAGIIYSMF</sequence>
<dbReference type="GO" id="GO:0046872">
    <property type="term" value="F:metal ion binding"/>
    <property type="evidence" value="ECO:0007669"/>
    <property type="project" value="UniProtKB-KW"/>
</dbReference>
<evidence type="ECO:0000256" key="3">
    <source>
        <dbReference type="ARBA" id="ARBA00022692"/>
    </source>
</evidence>
<keyword evidence="3 8" id="KW-0812">Transmembrane</keyword>
<dbReference type="Proteomes" id="UP000008983">
    <property type="component" value="Unassembled WGS sequence"/>
</dbReference>
<protein>
    <recommendedName>
        <fullName evidence="9">Cytochrome b5 heme-binding domain-containing protein</fullName>
    </recommendedName>
</protein>
<gene>
    <name evidence="10" type="ORF">IMG5_182080</name>
</gene>
<evidence type="ECO:0000256" key="5">
    <source>
        <dbReference type="ARBA" id="ARBA00023004"/>
    </source>
</evidence>
<accession>G0R301</accession>
<evidence type="ECO:0000256" key="6">
    <source>
        <dbReference type="ARBA" id="ARBA00023136"/>
    </source>
</evidence>
<feature type="transmembrane region" description="Helical" evidence="8">
    <location>
        <begin position="100"/>
        <end position="118"/>
    </location>
</feature>
<dbReference type="GeneID" id="14904236"/>
<dbReference type="PANTHER" id="PTHR19359:SF14">
    <property type="entry name" value="CYTOCHROME B5 A"/>
    <property type="match status" value="1"/>
</dbReference>
<evidence type="ECO:0000259" key="9">
    <source>
        <dbReference type="PROSITE" id="PS50255"/>
    </source>
</evidence>
<dbReference type="RefSeq" id="XP_004027506.1">
    <property type="nucleotide sequence ID" value="XM_004027457.1"/>
</dbReference>
<dbReference type="FunCoup" id="G0R301">
    <property type="interactions" value="241"/>
</dbReference>
<dbReference type="AlphaFoldDB" id="G0R301"/>
<dbReference type="PANTHER" id="PTHR19359">
    <property type="entry name" value="CYTOCHROME B5"/>
    <property type="match status" value="1"/>
</dbReference>
<feature type="domain" description="Cytochrome b5 heme-binding" evidence="9">
    <location>
        <begin position="5"/>
        <end position="81"/>
    </location>
</feature>
<keyword evidence="4" id="KW-0479">Metal-binding</keyword>
<dbReference type="eggNOG" id="KOG0537">
    <property type="taxonomic scope" value="Eukaryota"/>
</dbReference>
<keyword evidence="6 8" id="KW-0472">Membrane</keyword>
<dbReference type="STRING" id="857967.G0R301"/>
<dbReference type="InterPro" id="IPR001199">
    <property type="entry name" value="Cyt_B5-like_heme/steroid-bd"/>
</dbReference>
<name>G0R301_ICHMU</name>
<evidence type="ECO:0000313" key="10">
    <source>
        <dbReference type="EMBL" id="EGR28161.1"/>
    </source>
</evidence>
<evidence type="ECO:0000313" key="11">
    <source>
        <dbReference type="Proteomes" id="UP000008983"/>
    </source>
</evidence>
<dbReference type="OMA" id="AYFAWRY"/>
<comment type="subcellular location">
    <subcellularLocation>
        <location evidence="1">Membrane</location>
    </subcellularLocation>
</comment>
<evidence type="ECO:0000256" key="1">
    <source>
        <dbReference type="ARBA" id="ARBA00004370"/>
    </source>
</evidence>
<evidence type="ECO:0000256" key="2">
    <source>
        <dbReference type="ARBA" id="ARBA00022617"/>
    </source>
</evidence>
<dbReference type="EMBL" id="GL984285">
    <property type="protein sequence ID" value="EGR28161.1"/>
    <property type="molecule type" value="Genomic_DNA"/>
</dbReference>
<dbReference type="Pfam" id="PF00173">
    <property type="entry name" value="Cyt-b5"/>
    <property type="match status" value="1"/>
</dbReference>
<comment type="similarity">
    <text evidence="7">Belongs to the cytochrome b5 family.</text>
</comment>
<dbReference type="Gene3D" id="3.10.120.10">
    <property type="entry name" value="Cytochrome b5-like heme/steroid binding domain"/>
    <property type="match status" value="1"/>
</dbReference>
<organism evidence="10 11">
    <name type="scientific">Ichthyophthirius multifiliis</name>
    <name type="common">White spot disease agent</name>
    <name type="synonym">Ich</name>
    <dbReference type="NCBI Taxonomy" id="5932"/>
    <lineage>
        <taxon>Eukaryota</taxon>
        <taxon>Sar</taxon>
        <taxon>Alveolata</taxon>
        <taxon>Ciliophora</taxon>
        <taxon>Intramacronucleata</taxon>
        <taxon>Oligohymenophorea</taxon>
        <taxon>Hymenostomatida</taxon>
        <taxon>Ophryoglenina</taxon>
        <taxon>Ichthyophthirius</taxon>
    </lineage>
</organism>
<reference evidence="10 11" key="1">
    <citation type="submission" date="2011-07" db="EMBL/GenBank/DDBJ databases">
        <authorList>
            <person name="Coyne R."/>
            <person name="Brami D."/>
            <person name="Johnson J."/>
            <person name="Hostetler J."/>
            <person name="Hannick L."/>
            <person name="Clark T."/>
            <person name="Cassidy-Hanley D."/>
            <person name="Inman J."/>
        </authorList>
    </citation>
    <scope>NUCLEOTIDE SEQUENCE [LARGE SCALE GENOMIC DNA]</scope>
    <source>
        <strain evidence="10 11">G5</strain>
    </source>
</reference>
<dbReference type="PROSITE" id="PS50255">
    <property type="entry name" value="CYTOCHROME_B5_2"/>
    <property type="match status" value="1"/>
</dbReference>
<proteinExistence type="inferred from homology"/>
<dbReference type="GO" id="GO:0020037">
    <property type="term" value="F:heme binding"/>
    <property type="evidence" value="ECO:0007669"/>
    <property type="project" value="TreeGrafter"/>
</dbReference>
<dbReference type="OrthoDB" id="260519at2759"/>
<evidence type="ECO:0000256" key="4">
    <source>
        <dbReference type="ARBA" id="ARBA00022723"/>
    </source>
</evidence>